<dbReference type="OrthoDB" id="10400065at2759"/>
<reference evidence="3" key="1">
    <citation type="journal article" date="2014" name="Genome Announc.">
        <title>Draft genome sequence of Colletotrichum sublineola, a destructive pathogen of cultivated sorghum.</title>
        <authorList>
            <person name="Baroncelli R."/>
            <person name="Sanz-Martin J.M."/>
            <person name="Rech G.E."/>
            <person name="Sukno S.A."/>
            <person name="Thon M.R."/>
        </authorList>
    </citation>
    <scope>NUCLEOTIDE SEQUENCE [LARGE SCALE GENOMIC DNA]</scope>
    <source>
        <strain evidence="3">TX430BB</strain>
    </source>
</reference>
<sequence>MSETFQLAERLWTICLGKHWQKDEEVQQRLVDVVLGLISSFPPQIRTRIVKKLRQHGVAPALSTRPSSVTSRDLGSERTSAGGEHLAESESELASPSDDPELASPEQPPEPEVSTVQDILRYRDRWIESPAQFFGQTPLNVVQYLLSTPQKPDVRKRIAFRLITGELHLCRSTWGKRAKEFIEALVKSVPKTDGLSHDQATERINNQYDRWMRHGTTSNRILKDCPLGTITALPENINNSRYEKVPADKENSEVLKKFLHDIGGQETASLAMKCEYLERALSEHIRETCIPLRRVEDSEAGTSMTSMINTWPAPARKRCASDQQDSGRRPAAPFSGESPSTINSSVFSQQAGHGDPVQNSDIGFGGNQHRAEPFLNLNPDLVPQDTFNEIAQTAPSCEPEQHLPDQWQRCTGVPISAYTVAQPGESGAHPMSAHWQDMVSQYECGTGQLQQQPLQQALNSWTHAPEHRADTDDPLGGTDLPCANFGVPNGVILNTGFAVSQHSSLGSNESIYVRESMAVVGSLVLALLSLVRA</sequence>
<feature type="region of interest" description="Disordered" evidence="1">
    <location>
        <begin position="60"/>
        <end position="114"/>
    </location>
</feature>
<proteinExistence type="predicted"/>
<keyword evidence="3" id="KW-1185">Reference proteome</keyword>
<accession>A0A066X402</accession>
<dbReference type="eggNOG" id="ENOG502T5T2">
    <property type="taxonomic scope" value="Eukaryota"/>
</dbReference>
<name>A0A066X402_COLSU</name>
<evidence type="ECO:0000313" key="2">
    <source>
        <dbReference type="EMBL" id="KDN60481.1"/>
    </source>
</evidence>
<dbReference type="EMBL" id="JMSE01001507">
    <property type="protein sequence ID" value="KDN60481.1"/>
    <property type="molecule type" value="Genomic_DNA"/>
</dbReference>
<evidence type="ECO:0000313" key="3">
    <source>
        <dbReference type="Proteomes" id="UP000027238"/>
    </source>
</evidence>
<comment type="caution">
    <text evidence="2">The sequence shown here is derived from an EMBL/GenBank/DDBJ whole genome shotgun (WGS) entry which is preliminary data.</text>
</comment>
<dbReference type="HOGENOM" id="CLU_510903_0_0_1"/>
<protein>
    <submittedName>
        <fullName evidence="2">Uncharacterized protein</fullName>
    </submittedName>
</protein>
<gene>
    <name evidence="2" type="ORF">CSUB01_06041</name>
</gene>
<dbReference type="AlphaFoldDB" id="A0A066X402"/>
<feature type="compositionally biased region" description="Polar residues" evidence="1">
    <location>
        <begin position="337"/>
        <end position="361"/>
    </location>
</feature>
<feature type="compositionally biased region" description="Polar residues" evidence="1">
    <location>
        <begin position="64"/>
        <end position="79"/>
    </location>
</feature>
<dbReference type="Proteomes" id="UP000027238">
    <property type="component" value="Unassembled WGS sequence"/>
</dbReference>
<feature type="region of interest" description="Disordered" evidence="1">
    <location>
        <begin position="310"/>
        <end position="369"/>
    </location>
</feature>
<evidence type="ECO:0000256" key="1">
    <source>
        <dbReference type="SAM" id="MobiDB-lite"/>
    </source>
</evidence>
<organism evidence="2 3">
    <name type="scientific">Colletotrichum sublineola</name>
    <name type="common">Sorghum anthracnose fungus</name>
    <dbReference type="NCBI Taxonomy" id="1173701"/>
    <lineage>
        <taxon>Eukaryota</taxon>
        <taxon>Fungi</taxon>
        <taxon>Dikarya</taxon>
        <taxon>Ascomycota</taxon>
        <taxon>Pezizomycotina</taxon>
        <taxon>Sordariomycetes</taxon>
        <taxon>Hypocreomycetidae</taxon>
        <taxon>Glomerellales</taxon>
        <taxon>Glomerellaceae</taxon>
        <taxon>Colletotrichum</taxon>
        <taxon>Colletotrichum graminicola species complex</taxon>
    </lineage>
</organism>